<reference evidence="2" key="1">
    <citation type="submission" date="2023-07" db="EMBL/GenBank/DDBJ databases">
        <authorList>
            <consortium name="CYATHOMIX"/>
        </authorList>
    </citation>
    <scope>NUCLEOTIDE SEQUENCE</scope>
    <source>
        <strain evidence="2">N/A</strain>
    </source>
</reference>
<name>A0AA36H8Z7_CYLNA</name>
<dbReference type="AlphaFoldDB" id="A0AA36H8Z7"/>
<accession>A0AA36H8Z7</accession>
<evidence type="ECO:0000313" key="2">
    <source>
        <dbReference type="EMBL" id="CAJ0605723.1"/>
    </source>
</evidence>
<gene>
    <name evidence="2" type="ORF">CYNAS_LOCUS17706</name>
</gene>
<feature type="signal peptide" evidence="1">
    <location>
        <begin position="1"/>
        <end position="18"/>
    </location>
</feature>
<keyword evidence="1" id="KW-0732">Signal</keyword>
<proteinExistence type="predicted"/>
<keyword evidence="3" id="KW-1185">Reference proteome</keyword>
<evidence type="ECO:0000313" key="3">
    <source>
        <dbReference type="Proteomes" id="UP001176961"/>
    </source>
</evidence>
<protein>
    <recommendedName>
        <fullName evidence="4">Neuropeptide-like protein 31</fullName>
    </recommendedName>
</protein>
<comment type="caution">
    <text evidence="2">The sequence shown here is derived from an EMBL/GenBank/DDBJ whole genome shotgun (WGS) entry which is preliminary data.</text>
</comment>
<dbReference type="Proteomes" id="UP001176961">
    <property type="component" value="Unassembled WGS sequence"/>
</dbReference>
<evidence type="ECO:0000256" key="1">
    <source>
        <dbReference type="SAM" id="SignalP"/>
    </source>
</evidence>
<sequence length="83" mass="9085">MRSVTLCLLLAFLVVCFAEEILEFSPDDIPADAPVIREKRQFGWGSYGGYGGRWGRGYGGYGGYGGYFYGGYGGYGRRFGGGW</sequence>
<feature type="chain" id="PRO_5041360244" description="Neuropeptide-like protein 31" evidence="1">
    <location>
        <begin position="19"/>
        <end position="83"/>
    </location>
</feature>
<dbReference type="EMBL" id="CATQJL010000316">
    <property type="protein sequence ID" value="CAJ0605723.1"/>
    <property type="molecule type" value="Genomic_DNA"/>
</dbReference>
<evidence type="ECO:0008006" key="4">
    <source>
        <dbReference type="Google" id="ProtNLM"/>
    </source>
</evidence>
<organism evidence="2 3">
    <name type="scientific">Cylicocyclus nassatus</name>
    <name type="common">Nematode worm</name>
    <dbReference type="NCBI Taxonomy" id="53992"/>
    <lineage>
        <taxon>Eukaryota</taxon>
        <taxon>Metazoa</taxon>
        <taxon>Ecdysozoa</taxon>
        <taxon>Nematoda</taxon>
        <taxon>Chromadorea</taxon>
        <taxon>Rhabditida</taxon>
        <taxon>Rhabditina</taxon>
        <taxon>Rhabditomorpha</taxon>
        <taxon>Strongyloidea</taxon>
        <taxon>Strongylidae</taxon>
        <taxon>Cylicocyclus</taxon>
    </lineage>
</organism>